<name>A0A1S8BC10_9PEZI</name>
<sequence length="201" mass="22011">MAKGDASKPKSVPNKHLHARISYLYQAATYLANQSCQPAEQKNGKKIDVDATAEGDPVMQPVLPGQNAFPPGLPFYYASHLQSVSMKSQIRLSQDIKHSICKRCSAILVPGSTSSNKIENLSRGGKKPWADVLVIECNVCNAQKRFPVGAKRQPRKSERAKVEKARPASMGTGRNVTKTLEMENRTSITPLVEEIELGTPK</sequence>
<reference evidence="6 7" key="1">
    <citation type="submission" date="2017-01" db="EMBL/GenBank/DDBJ databases">
        <title>Draft genome sequence of Diplodia seriata F98.1, a fungal species involved in grapevine trunk diseases.</title>
        <authorList>
            <person name="Robert-Siegwald G."/>
            <person name="Vallet J."/>
            <person name="Abou-Mansour E."/>
            <person name="Xu J."/>
            <person name="Rey P."/>
            <person name="Bertsch C."/>
            <person name="Rego C."/>
            <person name="Larignon P."/>
            <person name="Fontaine F."/>
            <person name="Lebrun M.-H."/>
        </authorList>
    </citation>
    <scope>NUCLEOTIDE SEQUENCE [LARGE SCALE GENOMIC DNA]</scope>
    <source>
        <strain evidence="6 7">F98.1</strain>
    </source>
</reference>
<dbReference type="STRING" id="420778.A0A1S8BC10"/>
<evidence type="ECO:0000256" key="5">
    <source>
        <dbReference type="SAM" id="MobiDB-lite"/>
    </source>
</evidence>
<proteinExistence type="inferred from homology"/>
<dbReference type="Pfam" id="PF04032">
    <property type="entry name" value="Rpr2"/>
    <property type="match status" value="1"/>
</dbReference>
<dbReference type="OrthoDB" id="128536at2759"/>
<feature type="compositionally biased region" description="Basic and acidic residues" evidence="5">
    <location>
        <begin position="155"/>
        <end position="166"/>
    </location>
</feature>
<evidence type="ECO:0000313" key="7">
    <source>
        <dbReference type="Proteomes" id="UP000190776"/>
    </source>
</evidence>
<evidence type="ECO:0000256" key="2">
    <source>
        <dbReference type="ARBA" id="ARBA00022723"/>
    </source>
</evidence>
<evidence type="ECO:0000256" key="4">
    <source>
        <dbReference type="ARBA" id="ARBA00038402"/>
    </source>
</evidence>
<keyword evidence="1" id="KW-0819">tRNA processing</keyword>
<comment type="caution">
    <text evidence="6">The sequence shown here is derived from an EMBL/GenBank/DDBJ whole genome shotgun (WGS) entry which is preliminary data.</text>
</comment>
<organism evidence="6 7">
    <name type="scientific">Diplodia seriata</name>
    <dbReference type="NCBI Taxonomy" id="420778"/>
    <lineage>
        <taxon>Eukaryota</taxon>
        <taxon>Fungi</taxon>
        <taxon>Dikarya</taxon>
        <taxon>Ascomycota</taxon>
        <taxon>Pezizomycotina</taxon>
        <taxon>Dothideomycetes</taxon>
        <taxon>Dothideomycetes incertae sedis</taxon>
        <taxon>Botryosphaeriales</taxon>
        <taxon>Botryosphaeriaceae</taxon>
        <taxon>Diplodia</taxon>
    </lineage>
</organism>
<dbReference type="GO" id="GO:0005655">
    <property type="term" value="C:nucleolar ribonuclease P complex"/>
    <property type="evidence" value="ECO:0007669"/>
    <property type="project" value="TreeGrafter"/>
</dbReference>
<dbReference type="AlphaFoldDB" id="A0A1S8BC10"/>
<dbReference type="GO" id="GO:0046872">
    <property type="term" value="F:metal ion binding"/>
    <property type="evidence" value="ECO:0007669"/>
    <property type="project" value="UniProtKB-KW"/>
</dbReference>
<accession>A0A1S8BC10</accession>
<comment type="similarity">
    <text evidence="4">Belongs to the eukaryotic/archaeal RNase P protein component 4 family.</text>
</comment>
<evidence type="ECO:0000313" key="6">
    <source>
        <dbReference type="EMBL" id="OMP84878.1"/>
    </source>
</evidence>
<feature type="region of interest" description="Disordered" evidence="5">
    <location>
        <begin position="148"/>
        <end position="185"/>
    </location>
</feature>
<keyword evidence="2" id="KW-0479">Metal-binding</keyword>
<dbReference type="PANTHER" id="PTHR14742">
    <property type="entry name" value="RIBONUCLEASE P SUBUNIT P21"/>
    <property type="match status" value="1"/>
</dbReference>
<dbReference type="GO" id="GO:0008033">
    <property type="term" value="P:tRNA processing"/>
    <property type="evidence" value="ECO:0007669"/>
    <property type="project" value="UniProtKB-KW"/>
</dbReference>
<protein>
    <submittedName>
        <fullName evidence="6">Ribonuclease P protein subunit rpr2</fullName>
    </submittedName>
</protein>
<gene>
    <name evidence="6" type="ORF">BK809_0000630</name>
</gene>
<evidence type="ECO:0000256" key="1">
    <source>
        <dbReference type="ARBA" id="ARBA00022694"/>
    </source>
</evidence>
<keyword evidence="3" id="KW-0862">Zinc</keyword>
<dbReference type="Gene3D" id="6.20.50.20">
    <property type="match status" value="1"/>
</dbReference>
<dbReference type="EMBL" id="MSZU01000086">
    <property type="protein sequence ID" value="OMP84878.1"/>
    <property type="molecule type" value="Genomic_DNA"/>
</dbReference>
<dbReference type="Proteomes" id="UP000190776">
    <property type="component" value="Unassembled WGS sequence"/>
</dbReference>
<evidence type="ECO:0000256" key="3">
    <source>
        <dbReference type="ARBA" id="ARBA00022833"/>
    </source>
</evidence>
<dbReference type="InterPro" id="IPR007175">
    <property type="entry name" value="Rpr2/Snm1/Rpp21"/>
</dbReference>
<dbReference type="PANTHER" id="PTHR14742:SF0">
    <property type="entry name" value="RIBONUCLEASE P PROTEIN SUBUNIT P21"/>
    <property type="match status" value="1"/>
</dbReference>